<feature type="compositionally biased region" description="Low complexity" evidence="1">
    <location>
        <begin position="146"/>
        <end position="157"/>
    </location>
</feature>
<comment type="caution">
    <text evidence="2">The sequence shown here is derived from an EMBL/GenBank/DDBJ whole genome shotgun (WGS) entry which is preliminary data.</text>
</comment>
<feature type="region of interest" description="Disordered" evidence="1">
    <location>
        <begin position="35"/>
        <end position="56"/>
    </location>
</feature>
<name>A0A7J6PN41_PEROL</name>
<dbReference type="AlphaFoldDB" id="A0A7J6PN41"/>
<evidence type="ECO:0000313" key="3">
    <source>
        <dbReference type="Proteomes" id="UP000541610"/>
    </source>
</evidence>
<evidence type="ECO:0000313" key="2">
    <source>
        <dbReference type="EMBL" id="KAF4697317.1"/>
    </source>
</evidence>
<accession>A0A7J6PN41</accession>
<gene>
    <name evidence="2" type="ORF">FOZ60_009937</name>
</gene>
<feature type="compositionally biased region" description="Basic residues" evidence="1">
    <location>
        <begin position="172"/>
        <end position="194"/>
    </location>
</feature>
<protein>
    <submittedName>
        <fullName evidence="2">Uncharacterized protein</fullName>
    </submittedName>
</protein>
<evidence type="ECO:0000256" key="1">
    <source>
        <dbReference type="SAM" id="MobiDB-lite"/>
    </source>
</evidence>
<dbReference type="Proteomes" id="UP000541610">
    <property type="component" value="Unassembled WGS sequence"/>
</dbReference>
<proteinExistence type="predicted"/>
<reference evidence="2 3" key="1">
    <citation type="submission" date="2020-04" db="EMBL/GenBank/DDBJ databases">
        <title>Perkinsus olseni comparative genomics.</title>
        <authorList>
            <person name="Bogema D.R."/>
        </authorList>
    </citation>
    <scope>NUCLEOTIDE SEQUENCE [LARGE SCALE GENOMIC DNA]</scope>
    <source>
        <strain evidence="2">00978-12</strain>
    </source>
</reference>
<dbReference type="EMBL" id="JABANP010000004">
    <property type="protein sequence ID" value="KAF4697317.1"/>
    <property type="molecule type" value="Genomic_DNA"/>
</dbReference>
<organism evidence="2 3">
    <name type="scientific">Perkinsus olseni</name>
    <name type="common">Perkinsus atlanticus</name>
    <dbReference type="NCBI Taxonomy" id="32597"/>
    <lineage>
        <taxon>Eukaryota</taxon>
        <taxon>Sar</taxon>
        <taxon>Alveolata</taxon>
        <taxon>Perkinsozoa</taxon>
        <taxon>Perkinsea</taxon>
        <taxon>Perkinsida</taxon>
        <taxon>Perkinsidae</taxon>
        <taxon>Perkinsus</taxon>
    </lineage>
</organism>
<feature type="compositionally biased region" description="Low complexity" evidence="1">
    <location>
        <begin position="40"/>
        <end position="50"/>
    </location>
</feature>
<feature type="region of interest" description="Disordered" evidence="1">
    <location>
        <begin position="134"/>
        <end position="194"/>
    </location>
</feature>
<sequence>MMQLSGYTSPGHQAAVTSLSQIAYAAPSGGMGFPMTGEVRPTASTTPRSSSEQESVEVADSKTYWYKRLDQRMTCLTGEVSKGLEAAVSAIHDHSNRMEALVASAMELHQSRQQIADSLDSYENVDGGQQVQSTYSVSDEDDELIPPGAAATQPAQTLSSQVEELRGDRARKASKRKAAKSKPKARAKRARKTQ</sequence>